<name>A0ABQ1IE18_9GAMM</name>
<organism evidence="2 3">
    <name type="scientific">Oceanisphaera marina</name>
    <dbReference type="NCBI Taxonomy" id="2017550"/>
    <lineage>
        <taxon>Bacteria</taxon>
        <taxon>Pseudomonadati</taxon>
        <taxon>Pseudomonadota</taxon>
        <taxon>Gammaproteobacteria</taxon>
        <taxon>Aeromonadales</taxon>
        <taxon>Aeromonadaceae</taxon>
        <taxon>Oceanisphaera</taxon>
    </lineage>
</organism>
<sequence length="131" mass="14427">MAKSLGFTLIELLIALTIVAILATIAYPNFAGYLLKSKRIEAIQGLHSMQLQQEEWRISHPAYASNDDAAHFLPSHPHYEFKVKAASDTDYVLEANAKNGSAQQQDKAGNTACHTLTLNRNSTKTPAACWQ</sequence>
<dbReference type="EMBL" id="BMKE01000003">
    <property type="protein sequence ID" value="GGB36026.1"/>
    <property type="molecule type" value="Genomic_DNA"/>
</dbReference>
<keyword evidence="3" id="KW-1185">Reference proteome</keyword>
<evidence type="ECO:0000313" key="2">
    <source>
        <dbReference type="EMBL" id="GGB36026.1"/>
    </source>
</evidence>
<evidence type="ECO:0000313" key="3">
    <source>
        <dbReference type="Proteomes" id="UP000646152"/>
    </source>
</evidence>
<dbReference type="NCBIfam" id="TIGR02532">
    <property type="entry name" value="IV_pilin_GFxxxE"/>
    <property type="match status" value="1"/>
</dbReference>
<dbReference type="Proteomes" id="UP000646152">
    <property type="component" value="Unassembled WGS sequence"/>
</dbReference>
<dbReference type="RefSeq" id="WP_188628638.1">
    <property type="nucleotide sequence ID" value="NZ_BMKE01000003.1"/>
</dbReference>
<dbReference type="SUPFAM" id="SSF54523">
    <property type="entry name" value="Pili subunits"/>
    <property type="match status" value="1"/>
</dbReference>
<dbReference type="Gene3D" id="3.30.700.10">
    <property type="entry name" value="Glycoprotein, Type 4 Pilin"/>
    <property type="match status" value="1"/>
</dbReference>
<dbReference type="InterPro" id="IPR012902">
    <property type="entry name" value="N_methyl_site"/>
</dbReference>
<keyword evidence="1" id="KW-0812">Transmembrane</keyword>
<proteinExistence type="predicted"/>
<protein>
    <submittedName>
        <fullName evidence="2">Type IV pilin</fullName>
    </submittedName>
</protein>
<dbReference type="InterPro" id="IPR045584">
    <property type="entry name" value="Pilin-like"/>
</dbReference>
<feature type="transmembrane region" description="Helical" evidence="1">
    <location>
        <begin position="12"/>
        <end position="35"/>
    </location>
</feature>
<reference evidence="3" key="1">
    <citation type="journal article" date="2019" name="Int. J. Syst. Evol. Microbiol.">
        <title>The Global Catalogue of Microorganisms (GCM) 10K type strain sequencing project: providing services to taxonomists for standard genome sequencing and annotation.</title>
        <authorList>
            <consortium name="The Broad Institute Genomics Platform"/>
            <consortium name="The Broad Institute Genome Sequencing Center for Infectious Disease"/>
            <person name="Wu L."/>
            <person name="Ma J."/>
        </authorList>
    </citation>
    <scope>NUCLEOTIDE SEQUENCE [LARGE SCALE GENOMIC DNA]</scope>
    <source>
        <strain evidence="3">CGMCC 1.15923</strain>
    </source>
</reference>
<dbReference type="Pfam" id="PF16732">
    <property type="entry name" value="ComP_DUS"/>
    <property type="match status" value="1"/>
</dbReference>
<dbReference type="InterPro" id="IPR031982">
    <property type="entry name" value="PilE-like"/>
</dbReference>
<dbReference type="Pfam" id="PF07963">
    <property type="entry name" value="N_methyl"/>
    <property type="match status" value="1"/>
</dbReference>
<gene>
    <name evidence="2" type="ORF">GCM10011502_06380</name>
</gene>
<keyword evidence="1" id="KW-1133">Transmembrane helix</keyword>
<keyword evidence="1" id="KW-0472">Membrane</keyword>
<comment type="caution">
    <text evidence="2">The sequence shown here is derived from an EMBL/GenBank/DDBJ whole genome shotgun (WGS) entry which is preliminary data.</text>
</comment>
<evidence type="ECO:0000256" key="1">
    <source>
        <dbReference type="SAM" id="Phobius"/>
    </source>
</evidence>
<accession>A0ABQ1IE18</accession>